<evidence type="ECO:0000313" key="3">
    <source>
        <dbReference type="Proteomes" id="UP000294593"/>
    </source>
</evidence>
<gene>
    <name evidence="2" type="ORF">EV672_10663</name>
</gene>
<organism evidence="2 3">
    <name type="scientific">Aquabacterium commune</name>
    <dbReference type="NCBI Taxonomy" id="70586"/>
    <lineage>
        <taxon>Bacteria</taxon>
        <taxon>Pseudomonadati</taxon>
        <taxon>Pseudomonadota</taxon>
        <taxon>Betaproteobacteria</taxon>
        <taxon>Burkholderiales</taxon>
        <taxon>Aquabacterium</taxon>
    </lineage>
</organism>
<reference evidence="2 3" key="1">
    <citation type="submission" date="2019-03" db="EMBL/GenBank/DDBJ databases">
        <title>Genomic Encyclopedia of Type Strains, Phase IV (KMG-IV): sequencing the most valuable type-strain genomes for metagenomic binning, comparative biology and taxonomic classification.</title>
        <authorList>
            <person name="Goeker M."/>
        </authorList>
    </citation>
    <scope>NUCLEOTIDE SEQUENCE [LARGE SCALE GENOMIC DNA]</scope>
    <source>
        <strain evidence="2 3">DSM 11901</strain>
    </source>
</reference>
<keyword evidence="1" id="KW-0472">Membrane</keyword>
<dbReference type="Proteomes" id="UP000294593">
    <property type="component" value="Unassembled WGS sequence"/>
</dbReference>
<keyword evidence="1" id="KW-0812">Transmembrane</keyword>
<keyword evidence="3" id="KW-1185">Reference proteome</keyword>
<proteinExistence type="predicted"/>
<feature type="transmembrane region" description="Helical" evidence="1">
    <location>
        <begin position="215"/>
        <end position="231"/>
    </location>
</feature>
<name>A0A4R6R850_9BURK</name>
<dbReference type="RefSeq" id="WP_133609261.1">
    <property type="nucleotide sequence ID" value="NZ_SNXW01000006.1"/>
</dbReference>
<evidence type="ECO:0008006" key="4">
    <source>
        <dbReference type="Google" id="ProtNLM"/>
    </source>
</evidence>
<accession>A0A4R6R850</accession>
<keyword evidence="1" id="KW-1133">Transmembrane helix</keyword>
<dbReference type="EMBL" id="SNXW01000006">
    <property type="protein sequence ID" value="TDP82109.1"/>
    <property type="molecule type" value="Genomic_DNA"/>
</dbReference>
<evidence type="ECO:0000313" key="2">
    <source>
        <dbReference type="EMBL" id="TDP82109.1"/>
    </source>
</evidence>
<feature type="transmembrane region" description="Helical" evidence="1">
    <location>
        <begin position="175"/>
        <end position="194"/>
    </location>
</feature>
<evidence type="ECO:0000256" key="1">
    <source>
        <dbReference type="SAM" id="Phobius"/>
    </source>
</evidence>
<comment type="caution">
    <text evidence="2">The sequence shown here is derived from an EMBL/GenBank/DDBJ whole genome shotgun (WGS) entry which is preliminary data.</text>
</comment>
<feature type="transmembrane region" description="Helical" evidence="1">
    <location>
        <begin position="349"/>
        <end position="368"/>
    </location>
</feature>
<protein>
    <recommendedName>
        <fullName evidence="4">Dolichyl-phosphate-mannose-protein mannosyltransferase</fullName>
    </recommendedName>
</protein>
<feature type="transmembrane region" description="Helical" evidence="1">
    <location>
        <begin position="132"/>
        <end position="155"/>
    </location>
</feature>
<dbReference type="OrthoDB" id="8557899at2"/>
<sequence>MFRGKLSPMPSVHQRFAEWALACLLALFVLWSGAKRPDHDWDVIGYVAAALHADGLRGVDLHRHTYDSVRHDVGERQFARLVDPSDPYRAAVYASPAALEQNVHFYAIRVLHVSAMRVISKLAGCSPSRALAWLNGVAGALAVFACFGLLRAFSVPVWLLPVLLWWAGVRDVAKLSTPDVLACWLALSSMLALAHQRWRLALVCASLLPLARTDAVLWSLMVAMAVVWMTSMRWQPLLAAVLSLMVCAAINHLCQNPGHLVIFNFTLIQKHPWPASQPVATDWHVYAAAYARGVMHAIGQPDFLLWPLAVLLLFAGRCMGRLHHAVVLVSLCYVLLHMLLFPLYLQRFFVAPIFLVSTLLFREAWFWLKLGTSRVPTQ</sequence>
<dbReference type="AlphaFoldDB" id="A0A4R6R850"/>
<feature type="transmembrane region" description="Helical" evidence="1">
    <location>
        <begin position="322"/>
        <end position="343"/>
    </location>
</feature>